<dbReference type="RefSeq" id="WP_179721555.1">
    <property type="nucleotide sequence ID" value="NZ_BAABFH010000001.1"/>
</dbReference>
<evidence type="ECO:0000313" key="2">
    <source>
        <dbReference type="Proteomes" id="UP000587002"/>
    </source>
</evidence>
<dbReference type="EMBL" id="JACCFJ010000001">
    <property type="protein sequence ID" value="NYI84422.1"/>
    <property type="molecule type" value="Genomic_DNA"/>
</dbReference>
<organism evidence="1 2">
    <name type="scientific">Saccharopolyspora hordei</name>
    <dbReference type="NCBI Taxonomy" id="1838"/>
    <lineage>
        <taxon>Bacteria</taxon>
        <taxon>Bacillati</taxon>
        <taxon>Actinomycetota</taxon>
        <taxon>Actinomycetes</taxon>
        <taxon>Pseudonocardiales</taxon>
        <taxon>Pseudonocardiaceae</taxon>
        <taxon>Saccharopolyspora</taxon>
    </lineage>
</organism>
<dbReference type="Proteomes" id="UP000587002">
    <property type="component" value="Unassembled WGS sequence"/>
</dbReference>
<proteinExistence type="predicted"/>
<dbReference type="SUPFAM" id="SSF55469">
    <property type="entry name" value="FMN-dependent nitroreductase-like"/>
    <property type="match status" value="2"/>
</dbReference>
<dbReference type="AlphaFoldDB" id="A0A853AIG4"/>
<accession>A0A853AIG4</accession>
<dbReference type="InterPro" id="IPR000415">
    <property type="entry name" value="Nitroreductase-like"/>
</dbReference>
<sequence length="311" mass="33101">MSTATGGAARGTGEWSAAESVVLSRAVHHAPSVHNIRPWSLTLHDRAAELRERPTVLVQHDPDGRDRRISCGTAVANLVLAIRGLGRTAEVVLSSSAGLVVATATSTGRAEPTEAERRRGAAVLERESYRKPFADAEVPEQVRDALLEAVVDGGATGRWITGADESLGVAQLLCYAARVFHDNPDYQRELHSWTTAAGGSLRWDALGERGLAAVGLTTSRTRLPDEAVLASRIAQEAVLVVGTRADQPLDQVRAGTAVQQAWLEATSRGLVASVSTQPLHLVEVRNGLAHGLGFAAAPQILVRFGYPAERR</sequence>
<comment type="caution">
    <text evidence="1">The sequence shown here is derived from an EMBL/GenBank/DDBJ whole genome shotgun (WGS) entry which is preliminary data.</text>
</comment>
<gene>
    <name evidence="1" type="ORF">HNR68_003052</name>
</gene>
<protein>
    <submittedName>
        <fullName evidence="1">Nitroreductase</fullName>
    </submittedName>
</protein>
<keyword evidence="2" id="KW-1185">Reference proteome</keyword>
<dbReference type="GO" id="GO:0016491">
    <property type="term" value="F:oxidoreductase activity"/>
    <property type="evidence" value="ECO:0007669"/>
    <property type="project" value="InterPro"/>
</dbReference>
<evidence type="ECO:0000313" key="1">
    <source>
        <dbReference type="EMBL" id="NYI84422.1"/>
    </source>
</evidence>
<reference evidence="1 2" key="1">
    <citation type="submission" date="2020-07" db="EMBL/GenBank/DDBJ databases">
        <title>Sequencing the genomes of 1000 actinobacteria strains.</title>
        <authorList>
            <person name="Klenk H.-P."/>
        </authorList>
    </citation>
    <scope>NUCLEOTIDE SEQUENCE [LARGE SCALE GENOMIC DNA]</scope>
    <source>
        <strain evidence="1 2">DSM 44065</strain>
    </source>
</reference>
<dbReference type="Gene3D" id="3.40.109.10">
    <property type="entry name" value="NADH Oxidase"/>
    <property type="match status" value="1"/>
</dbReference>
<name>A0A853AIG4_9PSEU</name>